<dbReference type="EMBL" id="DXGC01000043">
    <property type="protein sequence ID" value="HIW90892.1"/>
    <property type="molecule type" value="Genomic_DNA"/>
</dbReference>
<evidence type="ECO:0000256" key="1">
    <source>
        <dbReference type="ARBA" id="ARBA00023015"/>
    </source>
</evidence>
<dbReference type="GO" id="GO:0003700">
    <property type="term" value="F:DNA-binding transcription factor activity"/>
    <property type="evidence" value="ECO:0007669"/>
    <property type="project" value="InterPro"/>
</dbReference>
<keyword evidence="1" id="KW-0805">Transcription regulation</keyword>
<keyword evidence="2" id="KW-0804">Transcription</keyword>
<protein>
    <submittedName>
        <fullName evidence="4">AraC family transcriptional regulator</fullName>
    </submittedName>
</protein>
<dbReference type="Proteomes" id="UP000824190">
    <property type="component" value="Unassembled WGS sequence"/>
</dbReference>
<dbReference type="InterPro" id="IPR009057">
    <property type="entry name" value="Homeodomain-like_sf"/>
</dbReference>
<proteinExistence type="predicted"/>
<evidence type="ECO:0000313" key="4">
    <source>
        <dbReference type="EMBL" id="HIW90892.1"/>
    </source>
</evidence>
<dbReference type="GO" id="GO:0043565">
    <property type="term" value="F:sequence-specific DNA binding"/>
    <property type="evidence" value="ECO:0007669"/>
    <property type="project" value="InterPro"/>
</dbReference>
<organism evidence="4 5">
    <name type="scientific">Candidatus Corynebacterium avicola</name>
    <dbReference type="NCBI Taxonomy" id="2838527"/>
    <lineage>
        <taxon>Bacteria</taxon>
        <taxon>Bacillati</taxon>
        <taxon>Actinomycetota</taxon>
        <taxon>Actinomycetes</taxon>
        <taxon>Mycobacteriales</taxon>
        <taxon>Corynebacteriaceae</taxon>
        <taxon>Corynebacterium</taxon>
    </lineage>
</organism>
<evidence type="ECO:0000259" key="3">
    <source>
        <dbReference type="PROSITE" id="PS01124"/>
    </source>
</evidence>
<accession>A0A9D1RQD5</accession>
<dbReference type="InterPro" id="IPR018060">
    <property type="entry name" value="HTH_AraC"/>
</dbReference>
<evidence type="ECO:0000256" key="2">
    <source>
        <dbReference type="ARBA" id="ARBA00023163"/>
    </source>
</evidence>
<evidence type="ECO:0000313" key="5">
    <source>
        <dbReference type="Proteomes" id="UP000824190"/>
    </source>
</evidence>
<comment type="caution">
    <text evidence="4">The sequence shown here is derived from an EMBL/GenBank/DDBJ whole genome shotgun (WGS) entry which is preliminary data.</text>
</comment>
<dbReference type="PANTHER" id="PTHR11019">
    <property type="entry name" value="HTH-TYPE TRANSCRIPTIONAL REGULATOR NIMR"/>
    <property type="match status" value="1"/>
</dbReference>
<name>A0A9D1RQD5_9CORY</name>
<reference evidence="4" key="1">
    <citation type="journal article" date="2021" name="PeerJ">
        <title>Extensive microbial diversity within the chicken gut microbiome revealed by metagenomics and culture.</title>
        <authorList>
            <person name="Gilroy R."/>
            <person name="Ravi A."/>
            <person name="Getino M."/>
            <person name="Pursley I."/>
            <person name="Horton D.L."/>
            <person name="Alikhan N.F."/>
            <person name="Baker D."/>
            <person name="Gharbi K."/>
            <person name="Hall N."/>
            <person name="Watson M."/>
            <person name="Adriaenssens E.M."/>
            <person name="Foster-Nyarko E."/>
            <person name="Jarju S."/>
            <person name="Secka A."/>
            <person name="Antonio M."/>
            <person name="Oren A."/>
            <person name="Chaudhuri R.R."/>
            <person name="La Ragione R."/>
            <person name="Hildebrand F."/>
            <person name="Pallen M.J."/>
        </authorList>
    </citation>
    <scope>NUCLEOTIDE SEQUENCE</scope>
    <source>
        <strain evidence="4">CHK32-1732</strain>
    </source>
</reference>
<dbReference type="AlphaFoldDB" id="A0A9D1RQD5"/>
<dbReference type="PROSITE" id="PS01124">
    <property type="entry name" value="HTH_ARAC_FAMILY_2"/>
    <property type="match status" value="1"/>
</dbReference>
<dbReference type="Pfam" id="PF12833">
    <property type="entry name" value="HTH_18"/>
    <property type="match status" value="1"/>
</dbReference>
<reference evidence="4" key="2">
    <citation type="submission" date="2021-04" db="EMBL/GenBank/DDBJ databases">
        <authorList>
            <person name="Gilroy R."/>
        </authorList>
    </citation>
    <scope>NUCLEOTIDE SEQUENCE</scope>
    <source>
        <strain evidence="4">CHK32-1732</strain>
    </source>
</reference>
<dbReference type="Gene3D" id="1.10.10.60">
    <property type="entry name" value="Homeodomain-like"/>
    <property type="match status" value="1"/>
</dbReference>
<gene>
    <name evidence="4" type="ORF">H9870_04430</name>
</gene>
<dbReference type="PANTHER" id="PTHR11019:SF199">
    <property type="entry name" value="HTH-TYPE TRANSCRIPTIONAL REGULATOR NIMR"/>
    <property type="match status" value="1"/>
</dbReference>
<dbReference type="SUPFAM" id="SSF46689">
    <property type="entry name" value="Homeodomain-like"/>
    <property type="match status" value="2"/>
</dbReference>
<sequence length="254" mass="28026">MTTSPPDISHLLHIPATNIPERVHHDLHLLLWQVRGVSDFMLRPPGSMSSHDIQLSAGHVLWLPVGYRHKVHVHANSTMLPTFFDAASTATSLNGPTIIPVDDILQSLILAQIQMNHTVIRPEANIARQILSLIEDAPKANDSLPTPTSEPARRIAEAIRFNPGDDRSASELAESVHTSLRSVQRHFTAETGMNLQQWRTRVRVIAGAGLLRNGSTLTAVAGRTGYADVSSFCRAFKSHYGVPTGEYLKRYAQR</sequence>
<dbReference type="SMART" id="SM00342">
    <property type="entry name" value="HTH_ARAC"/>
    <property type="match status" value="1"/>
</dbReference>
<feature type="domain" description="HTH araC/xylS-type" evidence="3">
    <location>
        <begin position="153"/>
        <end position="250"/>
    </location>
</feature>